<gene>
    <name evidence="3" type="ORF">CLOSTMETH_02990</name>
</gene>
<evidence type="ECO:0000313" key="3">
    <source>
        <dbReference type="EMBL" id="EEG29400.1"/>
    </source>
</evidence>
<dbReference type="PANTHER" id="PTHR36848">
    <property type="entry name" value="DNA-BINDING PROTEIN (PUTATIVE SECRETED PROTEIN)-RELATED"/>
    <property type="match status" value="1"/>
</dbReference>
<protein>
    <submittedName>
        <fullName evidence="3">Uncharacterized protein</fullName>
    </submittedName>
</protein>
<dbReference type="Gene3D" id="1.20.1270.90">
    <property type="entry name" value="AF1782-like"/>
    <property type="match status" value="1"/>
</dbReference>
<dbReference type="SUPFAM" id="SSF49785">
    <property type="entry name" value="Galactose-binding domain-like"/>
    <property type="match status" value="1"/>
</dbReference>
<dbReference type="Pfam" id="PF07554">
    <property type="entry name" value="FIVAR"/>
    <property type="match status" value="1"/>
</dbReference>
<proteinExistence type="predicted"/>
<evidence type="ECO:0000256" key="2">
    <source>
        <dbReference type="SAM" id="Phobius"/>
    </source>
</evidence>
<dbReference type="EMBL" id="ACEC01000103">
    <property type="protein sequence ID" value="EEG29400.1"/>
    <property type="molecule type" value="Genomic_DNA"/>
</dbReference>
<comment type="caution">
    <text evidence="3">The sequence shown here is derived from an EMBL/GenBank/DDBJ whole genome shotgun (WGS) entry which is preliminary data.</text>
</comment>
<dbReference type="InterPro" id="IPR008979">
    <property type="entry name" value="Galactose-bd-like_sf"/>
</dbReference>
<keyword evidence="2" id="KW-0812">Transmembrane</keyword>
<dbReference type="HOGENOM" id="CLU_003772_0_1_9"/>
<sequence>MRNRNSRHERGEAFSRQDNQQQSPEKGGIDVMASKKRHRILSALLACAMLATAGAGLSAQATSATTEETAFADSFKNANQLESSVWTRWWLLAGGILSEENIKSDLKTMAEAGITHVEVNNQNFYWTQQQGDTNYLDVFYWILKYADEYGLVIDWSTGDMYPAGFDTNSQYYDESLGMYKLDYYDQEVGEGLSGSDLVVVSNGGGGGWPWEGGGFPMAAQDQTDEEDAPPLDGYEKILSVTAAYLDADNNVIASAVLADAGELSPAGDSHAATVSVGSGSIEMLDIDDTSLGYDGDFEDGTVTVTPSDLTGLLSVEQQAEVAATEGSWKLFTFYKVAQTSFLKYIDYLSPDATRAWAEYWENDLLHNSYWTEECGFSETYITELFEKVSGNLFEDSLESFTMNYTDELFDAFQEVNGYAFPMDRMISMIVNEKIGCTVKLDSDADYVIDKEADRQLRNDYYNALTALYNENHLGVYTEWAQSHGIGTKIQAAYNYTLDQDSSMGYITMAENETLNAQDKLDVYRTYSGSAHAHGIDIISSESGANGDGKSYTCTWDDWLWHFNTQYAGGVNAAVLHGVDYQFCGWGTMWPGKSGAGATAGQCESMGQRMPYWTLMDDTVTSYLAREQYVLQQGQPDIDLAVYYYAYDYGLAGDSGRTWWTDQGLTQAGYSYDFLGDSSLSRATFDGSVLFPEGARYKALVLNQNRTTDKGEGTGMIPVATAQKILALAKQGLQVVVVGDAPDKAAENRDNYLDGVLQPETVDEETGESISYGDSQVRAIMAELLALPNVTTAQSEADAVSALQAVDVQPDSAYSELVEDLIGYHRNTEDADFYFLFNSSYTSICADEERQISTAQPAHQITTTALFDGPQGGVPYLLDCWTGEITRIADYTVTPDGKYQINLDIAPNDTMMIGIGTPEWHTDGLGGLDTATTDAERIAYDRNGNFIVTSSQPGSYTVNQSDGSAKIARISEVPEAVSLSDWSLSLTLYQANEEFSSGNAGVNNANVYEIIKTAAGPFDPVDAETGRLLPWIEISDELKGASGVGVYTATATLPDSYSADSMGYVLNFEQVTELFTVKINGVQVDGINQNYPSGDVSRYLVPGENTIEITVASGLFNAVKYYNTAESAAKTDAFSKDTTFADWWSKDGIVGTVSLDGYGKAVVDQQAPNTSILEKVIAAADQAIQSGEVDAAISSVQDRFYAAYDEAVAVLQAPASQTEVDNAWICLMNTLHQLGFLKGDATMLETLYNYAASLDLTLFVNNDAKIALPGALAAAKEILDQREDMLASEIDSAADTLLSAVEGLRFKADKSVLEQVLAQADSIDTAAYTAETVETFNAAKAAADAVFTDENASQQEVDNAAQVLADAINSLQILEDNASPIQGDVTASTTTSAPKTGDSTPIAAAVALLAVALTGFVVYNKK</sequence>
<keyword evidence="2" id="KW-0472">Membrane</keyword>
<accession>C0EGJ7</accession>
<keyword evidence="2" id="KW-1133">Transmembrane helix</keyword>
<dbReference type="eggNOG" id="COG1538">
    <property type="taxonomic scope" value="Bacteria"/>
</dbReference>
<evidence type="ECO:0000256" key="1">
    <source>
        <dbReference type="SAM" id="MobiDB-lite"/>
    </source>
</evidence>
<organism evidence="3 4">
    <name type="scientific">[Clostridium] methylpentosum DSM 5476</name>
    <dbReference type="NCBI Taxonomy" id="537013"/>
    <lineage>
        <taxon>Bacteria</taxon>
        <taxon>Bacillati</taxon>
        <taxon>Bacillota</taxon>
        <taxon>Clostridia</taxon>
        <taxon>Eubacteriales</taxon>
        <taxon>Oscillospiraceae</taxon>
        <taxon>Oscillospiraceae incertae sedis</taxon>
    </lineage>
</organism>
<feature type="transmembrane region" description="Helical" evidence="2">
    <location>
        <begin position="40"/>
        <end position="59"/>
    </location>
</feature>
<dbReference type="Gene3D" id="2.60.120.260">
    <property type="entry name" value="Galactose-binding domain-like"/>
    <property type="match status" value="1"/>
</dbReference>
<feature type="transmembrane region" description="Helical" evidence="2">
    <location>
        <begin position="1401"/>
        <end position="1418"/>
    </location>
</feature>
<keyword evidence="4" id="KW-1185">Reference proteome</keyword>
<dbReference type="Proteomes" id="UP000003340">
    <property type="component" value="Unassembled WGS sequence"/>
</dbReference>
<dbReference type="PANTHER" id="PTHR36848:SF2">
    <property type="entry name" value="SECRETED PROTEIN"/>
    <property type="match status" value="1"/>
</dbReference>
<name>C0EGJ7_9FIRM</name>
<dbReference type="InterPro" id="IPR053161">
    <property type="entry name" value="Ulvan_degrading_GH"/>
</dbReference>
<feature type="region of interest" description="Disordered" evidence="1">
    <location>
        <begin position="1"/>
        <end position="27"/>
    </location>
</feature>
<evidence type="ECO:0000313" key="4">
    <source>
        <dbReference type="Proteomes" id="UP000003340"/>
    </source>
</evidence>
<dbReference type="STRING" id="537013.CLOSTMETH_02990"/>
<dbReference type="Pfam" id="PF17132">
    <property type="entry name" value="Glyco_hydro_106"/>
    <property type="match status" value="1"/>
</dbReference>
<reference evidence="3 4" key="2">
    <citation type="submission" date="2009-02" db="EMBL/GenBank/DDBJ databases">
        <title>Draft genome sequence of Clostridium methylpentosum (DSM 5476).</title>
        <authorList>
            <person name="Sudarsanam P."/>
            <person name="Ley R."/>
            <person name="Guruge J."/>
            <person name="Turnbaugh P.J."/>
            <person name="Mahowald M."/>
            <person name="Liep D."/>
            <person name="Gordon J."/>
        </authorList>
    </citation>
    <scope>NUCLEOTIDE SEQUENCE [LARGE SCALE GENOMIC DNA]</scope>
    <source>
        <strain evidence="3 4">DSM 5476</strain>
    </source>
</reference>
<dbReference type="eggNOG" id="COG3250">
    <property type="taxonomic scope" value="Bacteria"/>
</dbReference>
<reference evidence="3 4" key="1">
    <citation type="submission" date="2009-01" db="EMBL/GenBank/DDBJ databases">
        <authorList>
            <person name="Fulton L."/>
            <person name="Clifton S."/>
            <person name="Fulton B."/>
            <person name="Xu J."/>
            <person name="Minx P."/>
            <person name="Pepin K.H."/>
            <person name="Johnson M."/>
            <person name="Bhonagiri V."/>
            <person name="Nash W.E."/>
            <person name="Mardis E.R."/>
            <person name="Wilson R.K."/>
        </authorList>
    </citation>
    <scope>NUCLEOTIDE SEQUENCE [LARGE SCALE GENOMIC DNA]</scope>
    <source>
        <strain evidence="3 4">DSM 5476</strain>
    </source>
</reference>
<feature type="compositionally biased region" description="Basic and acidic residues" evidence="1">
    <location>
        <begin position="1"/>
        <end position="15"/>
    </location>
</feature>